<evidence type="ECO:0000256" key="9">
    <source>
        <dbReference type="ARBA" id="ARBA00080417"/>
    </source>
</evidence>
<dbReference type="GO" id="GO:0005739">
    <property type="term" value="C:mitochondrion"/>
    <property type="evidence" value="ECO:0007669"/>
    <property type="project" value="UniProtKB-SubCell"/>
</dbReference>
<feature type="compositionally biased region" description="Low complexity" evidence="12">
    <location>
        <begin position="194"/>
        <end position="222"/>
    </location>
</feature>
<evidence type="ECO:0000256" key="1">
    <source>
        <dbReference type="ARBA" id="ARBA00004173"/>
    </source>
</evidence>
<evidence type="ECO:0000256" key="7">
    <source>
        <dbReference type="ARBA" id="ARBA00056814"/>
    </source>
</evidence>
<evidence type="ECO:0000256" key="3">
    <source>
        <dbReference type="ARBA" id="ARBA00022553"/>
    </source>
</evidence>
<evidence type="ECO:0000256" key="8">
    <source>
        <dbReference type="ARBA" id="ARBA00074098"/>
    </source>
</evidence>
<evidence type="ECO:0000256" key="5">
    <source>
        <dbReference type="ARBA" id="ARBA00022990"/>
    </source>
</evidence>
<feature type="compositionally biased region" description="Basic and acidic residues" evidence="12">
    <location>
        <begin position="118"/>
        <end position="138"/>
    </location>
</feature>
<dbReference type="PANTHER" id="PTHR10829">
    <property type="entry name" value="CORTACTIN AND DREBRIN"/>
    <property type="match status" value="1"/>
</dbReference>
<dbReference type="InterPro" id="IPR036028">
    <property type="entry name" value="SH3-like_dom_sf"/>
</dbReference>
<feature type="compositionally biased region" description="Basic and acidic residues" evidence="12">
    <location>
        <begin position="1"/>
        <end position="47"/>
    </location>
</feature>
<evidence type="ECO:0000256" key="4">
    <source>
        <dbReference type="ARBA" id="ARBA00022737"/>
    </source>
</evidence>
<dbReference type="InParanoid" id="A0A482WGT1"/>
<dbReference type="Pfam" id="PF00018">
    <property type="entry name" value="SH3_1"/>
    <property type="match status" value="1"/>
</dbReference>
<evidence type="ECO:0000256" key="11">
    <source>
        <dbReference type="PROSITE-ProRule" id="PRU00192"/>
    </source>
</evidence>
<evidence type="ECO:0000256" key="12">
    <source>
        <dbReference type="SAM" id="MobiDB-lite"/>
    </source>
</evidence>
<dbReference type="PRINTS" id="PR00499">
    <property type="entry name" value="P67PHOX"/>
</dbReference>
<gene>
    <name evidence="14" type="ORF">LSTR_LSTR004135</name>
</gene>
<dbReference type="PRINTS" id="PR00452">
    <property type="entry name" value="SH3DOMAIN"/>
</dbReference>
<dbReference type="PROSITE" id="PS50002">
    <property type="entry name" value="SH3"/>
    <property type="match status" value="1"/>
</dbReference>
<feature type="domain" description="SH3" evidence="13">
    <location>
        <begin position="234"/>
        <end position="291"/>
    </location>
</feature>
<dbReference type="GO" id="GO:0051015">
    <property type="term" value="F:actin filament binding"/>
    <property type="evidence" value="ECO:0007669"/>
    <property type="project" value="TreeGrafter"/>
</dbReference>
<protein>
    <recommendedName>
        <fullName evidence="8">Hematopoietic lineage cell-specific protein</fullName>
    </recommendedName>
    <alternativeName>
        <fullName evidence="10">Hematopoietic cell-specific LYN substrate 1</fullName>
    </alternativeName>
    <alternativeName>
        <fullName evidence="9">LckBP1</fullName>
    </alternativeName>
</protein>
<dbReference type="SMR" id="A0A482WGT1"/>
<dbReference type="InterPro" id="IPR001452">
    <property type="entry name" value="SH3_domain"/>
</dbReference>
<dbReference type="PANTHER" id="PTHR10829:SF23">
    <property type="entry name" value="CORTACTIN, ISOFORM A"/>
    <property type="match status" value="1"/>
</dbReference>
<dbReference type="Gene3D" id="2.30.30.40">
    <property type="entry name" value="SH3 Domains"/>
    <property type="match status" value="1"/>
</dbReference>
<dbReference type="GO" id="GO:0030864">
    <property type="term" value="C:cortical actin cytoskeleton"/>
    <property type="evidence" value="ECO:0007669"/>
    <property type="project" value="TreeGrafter"/>
</dbReference>
<comment type="caution">
    <text evidence="14">The sequence shown here is derived from an EMBL/GenBank/DDBJ whole genome shotgun (WGS) entry which is preliminary data.</text>
</comment>
<evidence type="ECO:0000259" key="13">
    <source>
        <dbReference type="PROSITE" id="PS50002"/>
    </source>
</evidence>
<accession>A0A482WGT1</accession>
<dbReference type="GO" id="GO:0016477">
    <property type="term" value="P:cell migration"/>
    <property type="evidence" value="ECO:0007669"/>
    <property type="project" value="TreeGrafter"/>
</dbReference>
<comment type="subcellular location">
    <subcellularLocation>
        <location evidence="1">Mitochondrion</location>
    </subcellularLocation>
</comment>
<feature type="compositionally biased region" description="Low complexity" evidence="12">
    <location>
        <begin position="88"/>
        <end position="117"/>
    </location>
</feature>
<dbReference type="CDD" id="cd11959">
    <property type="entry name" value="SH3_Cortactin"/>
    <property type="match status" value="1"/>
</dbReference>
<dbReference type="InterPro" id="IPR035716">
    <property type="entry name" value="Cortactin_SH3"/>
</dbReference>
<comment type="function">
    <text evidence="7">Substrate of the antigen receptor-coupled tyrosine kinase. Plays a role in antigen receptor signaling for both clonal expansion and deletion in lymphoid cells. May also be involved in the regulation of gene expression.</text>
</comment>
<evidence type="ECO:0000256" key="2">
    <source>
        <dbReference type="ARBA" id="ARBA00022443"/>
    </source>
</evidence>
<dbReference type="SUPFAM" id="SSF50044">
    <property type="entry name" value="SH3-domain"/>
    <property type="match status" value="1"/>
</dbReference>
<dbReference type="OrthoDB" id="5971719at2759"/>
<dbReference type="GO" id="GO:0030833">
    <property type="term" value="P:regulation of actin filament polymerization"/>
    <property type="evidence" value="ECO:0007669"/>
    <property type="project" value="TreeGrafter"/>
</dbReference>
<keyword evidence="2 11" id="KW-0728">SH3 domain</keyword>
<dbReference type="AlphaFoldDB" id="A0A482WGT1"/>
<evidence type="ECO:0000256" key="10">
    <source>
        <dbReference type="ARBA" id="ARBA00083918"/>
    </source>
</evidence>
<dbReference type="GO" id="GO:0005634">
    <property type="term" value="C:nucleus"/>
    <property type="evidence" value="ECO:0007669"/>
    <property type="project" value="UniProtKB-ARBA"/>
</dbReference>
<evidence type="ECO:0000256" key="6">
    <source>
        <dbReference type="ARBA" id="ARBA00023128"/>
    </source>
</evidence>
<dbReference type="EMBL" id="QKKF02036132">
    <property type="protein sequence ID" value="RZF32707.1"/>
    <property type="molecule type" value="Genomic_DNA"/>
</dbReference>
<keyword evidence="15" id="KW-1185">Reference proteome</keyword>
<dbReference type="SMART" id="SM00326">
    <property type="entry name" value="SH3"/>
    <property type="match status" value="1"/>
</dbReference>
<dbReference type="GO" id="GO:0005884">
    <property type="term" value="C:actin filament"/>
    <property type="evidence" value="ECO:0007669"/>
    <property type="project" value="TreeGrafter"/>
</dbReference>
<organism evidence="14 15">
    <name type="scientific">Laodelphax striatellus</name>
    <name type="common">Small brown planthopper</name>
    <name type="synonym">Delphax striatella</name>
    <dbReference type="NCBI Taxonomy" id="195883"/>
    <lineage>
        <taxon>Eukaryota</taxon>
        <taxon>Metazoa</taxon>
        <taxon>Ecdysozoa</taxon>
        <taxon>Arthropoda</taxon>
        <taxon>Hexapoda</taxon>
        <taxon>Insecta</taxon>
        <taxon>Pterygota</taxon>
        <taxon>Neoptera</taxon>
        <taxon>Paraneoptera</taxon>
        <taxon>Hemiptera</taxon>
        <taxon>Auchenorrhyncha</taxon>
        <taxon>Fulgoroidea</taxon>
        <taxon>Delphacidae</taxon>
        <taxon>Criomorphinae</taxon>
        <taxon>Laodelphax</taxon>
    </lineage>
</organism>
<dbReference type="GO" id="GO:0030427">
    <property type="term" value="C:site of polarized growth"/>
    <property type="evidence" value="ECO:0007669"/>
    <property type="project" value="TreeGrafter"/>
</dbReference>
<evidence type="ECO:0000313" key="14">
    <source>
        <dbReference type="EMBL" id="RZF32707.1"/>
    </source>
</evidence>
<sequence length="291" mass="33279">MAKQGEEEAKKRAQEEKERRKLRERQEEQEAKRLEERRIKELQENEKVASNAKSLDEKTREPQQAIFVDSFLQQQPPQQQQQPPPPQQQQQQQQAQQPKVTQQQETVQPKQLEPQQQKQEEAKPQPKQEALAKREEVVAKVASDVSKMHLNEATTPASHAVRQEESSQLNEPDANIYDDVPDATPETDSRYENTSSIQQSSAAAAVTTSQQQQQQQQQTSDSALDEIDAYGMEETGYSAVALYDYQASASDEISFDPDDVITNIEMIDEGWWRGYCRGQYGLFPANYVILQ</sequence>
<feature type="region of interest" description="Disordered" evidence="12">
    <location>
        <begin position="1"/>
        <end position="222"/>
    </location>
</feature>
<dbReference type="FunFam" id="2.30.30.40:FF:000139">
    <property type="entry name" value="Hematopoietic cell-specific Lyn substrate 1"/>
    <property type="match status" value="1"/>
</dbReference>
<dbReference type="STRING" id="195883.A0A482WGT1"/>
<proteinExistence type="predicted"/>
<dbReference type="Proteomes" id="UP000291343">
    <property type="component" value="Unassembled WGS sequence"/>
</dbReference>
<dbReference type="GO" id="GO:0045944">
    <property type="term" value="P:positive regulation of transcription by RNA polymerase II"/>
    <property type="evidence" value="ECO:0007669"/>
    <property type="project" value="UniProtKB-ARBA"/>
</dbReference>
<name>A0A482WGT1_LAOST</name>
<keyword evidence="3" id="KW-0597">Phosphoprotein</keyword>
<keyword evidence="6" id="KW-0496">Mitochondrion</keyword>
<evidence type="ECO:0000313" key="15">
    <source>
        <dbReference type="Proteomes" id="UP000291343"/>
    </source>
</evidence>
<reference evidence="14 15" key="1">
    <citation type="journal article" date="2017" name="Gigascience">
        <title>Genome sequence of the small brown planthopper, Laodelphax striatellus.</title>
        <authorList>
            <person name="Zhu J."/>
            <person name="Jiang F."/>
            <person name="Wang X."/>
            <person name="Yang P."/>
            <person name="Bao Y."/>
            <person name="Zhao W."/>
            <person name="Wang W."/>
            <person name="Lu H."/>
            <person name="Wang Q."/>
            <person name="Cui N."/>
            <person name="Li J."/>
            <person name="Chen X."/>
            <person name="Luo L."/>
            <person name="Yu J."/>
            <person name="Kang L."/>
            <person name="Cui F."/>
        </authorList>
    </citation>
    <scope>NUCLEOTIDE SEQUENCE [LARGE SCALE GENOMIC DNA]</scope>
    <source>
        <strain evidence="14">Lst14</strain>
    </source>
</reference>
<keyword evidence="4" id="KW-0677">Repeat</keyword>
<dbReference type="GO" id="GO:0005886">
    <property type="term" value="C:plasma membrane"/>
    <property type="evidence" value="ECO:0007669"/>
    <property type="project" value="TreeGrafter"/>
</dbReference>
<keyword evidence="5" id="KW-0007">Acetylation</keyword>